<feature type="domain" description="FlgD/Vpr Ig-like" evidence="4">
    <location>
        <begin position="146"/>
        <end position="194"/>
    </location>
</feature>
<dbReference type="SUPFAM" id="SSF49503">
    <property type="entry name" value="Cupredoxins"/>
    <property type="match status" value="1"/>
</dbReference>
<sequence>MAAAADTFLVGPNSSFRFDTDGNLSTAIDTAKIQVGQSILWRWVTGSHTITNGNGSLDPQAGILFDVPSTSAAPLFTFTFNSAGTFPFFCRPHESFGMKGVVVVSTPAGVPPVAGGNIAIGFTSGPAPNPSRSGVSFGFALREGGRVEAQVLDGQGRVIATVMDRDVEAGSHTEAWDGRTRTGARAPAGIYYLRLRLPGFAGTRRIALAR</sequence>
<dbReference type="EMBL" id="VBOT01000021">
    <property type="protein sequence ID" value="TMQ53274.1"/>
    <property type="molecule type" value="Genomic_DNA"/>
</dbReference>
<keyword evidence="1" id="KW-0479">Metal-binding</keyword>
<comment type="caution">
    <text evidence="5">The sequence shown here is derived from an EMBL/GenBank/DDBJ whole genome shotgun (WGS) entry which is preliminary data.</text>
</comment>
<name>A0A538SPH6_UNCEI</name>
<dbReference type="InterPro" id="IPR000923">
    <property type="entry name" value="BlueCu_1"/>
</dbReference>
<proteinExistence type="predicted"/>
<accession>A0A538SPH6</accession>
<protein>
    <recommendedName>
        <fullName evidence="7">Blue (type 1) copper domain-containing protein</fullName>
    </recommendedName>
</protein>
<reference evidence="5 6" key="1">
    <citation type="journal article" date="2019" name="Nat. Microbiol.">
        <title>Mediterranean grassland soil C-N compound turnover is dependent on rainfall and depth, and is mediated by genomically divergent microorganisms.</title>
        <authorList>
            <person name="Diamond S."/>
            <person name="Andeer P.F."/>
            <person name="Li Z."/>
            <person name="Crits-Christoph A."/>
            <person name="Burstein D."/>
            <person name="Anantharaman K."/>
            <person name="Lane K.R."/>
            <person name="Thomas B.C."/>
            <person name="Pan C."/>
            <person name="Northen T.R."/>
            <person name="Banfield J.F."/>
        </authorList>
    </citation>
    <scope>NUCLEOTIDE SEQUENCE [LARGE SCALE GENOMIC DNA]</scope>
    <source>
        <strain evidence="5">WS_3</strain>
    </source>
</reference>
<dbReference type="Pfam" id="PF00127">
    <property type="entry name" value="Copper-bind"/>
    <property type="match status" value="1"/>
</dbReference>
<feature type="domain" description="Blue (type 1) copper" evidence="3">
    <location>
        <begin position="76"/>
        <end position="104"/>
    </location>
</feature>
<evidence type="ECO:0000313" key="6">
    <source>
        <dbReference type="Proteomes" id="UP000320184"/>
    </source>
</evidence>
<dbReference type="InterPro" id="IPR008972">
    <property type="entry name" value="Cupredoxin"/>
</dbReference>
<organism evidence="5 6">
    <name type="scientific">Eiseniibacteriota bacterium</name>
    <dbReference type="NCBI Taxonomy" id="2212470"/>
    <lineage>
        <taxon>Bacteria</taxon>
        <taxon>Candidatus Eiseniibacteriota</taxon>
    </lineage>
</organism>
<dbReference type="AlphaFoldDB" id="A0A538SPH6"/>
<evidence type="ECO:0008006" key="7">
    <source>
        <dbReference type="Google" id="ProtNLM"/>
    </source>
</evidence>
<dbReference type="GO" id="GO:0009055">
    <property type="term" value="F:electron transfer activity"/>
    <property type="evidence" value="ECO:0007669"/>
    <property type="project" value="InterPro"/>
</dbReference>
<keyword evidence="2" id="KW-0186">Copper</keyword>
<evidence type="ECO:0000256" key="1">
    <source>
        <dbReference type="ARBA" id="ARBA00022723"/>
    </source>
</evidence>
<dbReference type="Pfam" id="PF13860">
    <property type="entry name" value="FlgD_ig"/>
    <property type="match status" value="1"/>
</dbReference>
<dbReference type="InterPro" id="IPR025965">
    <property type="entry name" value="FlgD/Vpr_Ig-like"/>
</dbReference>
<dbReference type="Gene3D" id="2.60.40.4070">
    <property type="match status" value="1"/>
</dbReference>
<evidence type="ECO:0000256" key="2">
    <source>
        <dbReference type="ARBA" id="ARBA00023008"/>
    </source>
</evidence>
<dbReference type="GO" id="GO:0005507">
    <property type="term" value="F:copper ion binding"/>
    <property type="evidence" value="ECO:0007669"/>
    <property type="project" value="InterPro"/>
</dbReference>
<evidence type="ECO:0000313" key="5">
    <source>
        <dbReference type="EMBL" id="TMQ53274.1"/>
    </source>
</evidence>
<evidence type="ECO:0000259" key="3">
    <source>
        <dbReference type="Pfam" id="PF00127"/>
    </source>
</evidence>
<gene>
    <name evidence="5" type="ORF">E6K73_01655</name>
</gene>
<evidence type="ECO:0000259" key="4">
    <source>
        <dbReference type="Pfam" id="PF13860"/>
    </source>
</evidence>
<dbReference type="Proteomes" id="UP000320184">
    <property type="component" value="Unassembled WGS sequence"/>
</dbReference>
<dbReference type="Gene3D" id="2.60.40.420">
    <property type="entry name" value="Cupredoxins - blue copper proteins"/>
    <property type="match status" value="1"/>
</dbReference>